<protein>
    <recommendedName>
        <fullName evidence="3">Transposase</fullName>
    </recommendedName>
</protein>
<dbReference type="InterPro" id="IPR036515">
    <property type="entry name" value="Transposase_17_sf"/>
</dbReference>
<evidence type="ECO:0000313" key="2">
    <source>
        <dbReference type="Proteomes" id="UP000289703"/>
    </source>
</evidence>
<dbReference type="OrthoDB" id="9788881at2"/>
<sequence length="146" mass="17206">MPTHFHLMVYVNKTKIDNRKEDLNSSIGKMLSSYTRSIQKQQKITGSIFQNHTKAKCLNQIESLSPNYWQTEFGTQINIEQDGHNYPLICFNYIHMNPVADCMVHSHEDWEFSSYRDYFNGRNGKLIDYDRAKEELGEIFISLNNF</sequence>
<evidence type="ECO:0000313" key="1">
    <source>
        <dbReference type="EMBL" id="RXQ88450.1"/>
    </source>
</evidence>
<dbReference type="GO" id="GO:0006313">
    <property type="term" value="P:DNA transposition"/>
    <property type="evidence" value="ECO:0007669"/>
    <property type="project" value="InterPro"/>
</dbReference>
<comment type="caution">
    <text evidence="1">The sequence shown here is derived from an EMBL/GenBank/DDBJ whole genome shotgun (WGS) entry which is preliminary data.</text>
</comment>
<gene>
    <name evidence="1" type="ORF">EO244_15070</name>
</gene>
<proteinExistence type="predicted"/>
<dbReference type="Proteomes" id="UP000289703">
    <property type="component" value="Unassembled WGS sequence"/>
</dbReference>
<evidence type="ECO:0008006" key="3">
    <source>
        <dbReference type="Google" id="ProtNLM"/>
    </source>
</evidence>
<dbReference type="Gene3D" id="3.30.70.1290">
    <property type="entry name" value="Transposase IS200-like"/>
    <property type="match status" value="1"/>
</dbReference>
<dbReference type="EMBL" id="SAXA01000018">
    <property type="protein sequence ID" value="RXQ88450.1"/>
    <property type="molecule type" value="Genomic_DNA"/>
</dbReference>
<keyword evidence="2" id="KW-1185">Reference proteome</keyword>
<dbReference type="AlphaFoldDB" id="A0A4Q1JII0"/>
<dbReference type="GO" id="GO:0003677">
    <property type="term" value="F:DNA binding"/>
    <property type="evidence" value="ECO:0007669"/>
    <property type="project" value="InterPro"/>
</dbReference>
<name>A0A4Q1JII0_9BACT</name>
<organism evidence="1 2">
    <name type="scientific">Ancylomarina salipaludis</name>
    <dbReference type="NCBI Taxonomy" id="2501299"/>
    <lineage>
        <taxon>Bacteria</taxon>
        <taxon>Pseudomonadati</taxon>
        <taxon>Bacteroidota</taxon>
        <taxon>Bacteroidia</taxon>
        <taxon>Marinilabiliales</taxon>
        <taxon>Marinifilaceae</taxon>
        <taxon>Ancylomarina</taxon>
    </lineage>
</organism>
<dbReference type="RefSeq" id="WP_129255517.1">
    <property type="nucleotide sequence ID" value="NZ_SAXA01000018.1"/>
</dbReference>
<accession>A0A4Q1JII0</accession>
<reference evidence="1 2" key="1">
    <citation type="submission" date="2019-01" db="EMBL/GenBank/DDBJ databases">
        <title>Ancylomarina salipaludis sp. nov., isolated from a salt marsh.</title>
        <authorList>
            <person name="Yoon J.-H."/>
        </authorList>
    </citation>
    <scope>NUCLEOTIDE SEQUENCE [LARGE SCALE GENOMIC DNA]</scope>
    <source>
        <strain evidence="1 2">SHSM-M15</strain>
    </source>
</reference>
<dbReference type="GO" id="GO:0004803">
    <property type="term" value="F:transposase activity"/>
    <property type="evidence" value="ECO:0007669"/>
    <property type="project" value="InterPro"/>
</dbReference>